<keyword evidence="2" id="KW-1185">Reference proteome</keyword>
<proteinExistence type="predicted"/>
<sequence>MSYILYFAKPLEFCSKKLKLGQSSHMTVLYRRYHSFSKRRFKNLVIQLVKRRQPGTRYLFEVPLTKIKGQVLTYEQLNILWTMTIDT</sequence>
<evidence type="ECO:0000313" key="1">
    <source>
        <dbReference type="EMBL" id="KAG8179311.1"/>
    </source>
</evidence>
<dbReference type="AlphaFoldDB" id="A0AAV6U6L1"/>
<comment type="caution">
    <text evidence="1">The sequence shown here is derived from an EMBL/GenBank/DDBJ whole genome shotgun (WGS) entry which is preliminary data.</text>
</comment>
<organism evidence="1 2">
    <name type="scientific">Oedothorax gibbosus</name>
    <dbReference type="NCBI Taxonomy" id="931172"/>
    <lineage>
        <taxon>Eukaryota</taxon>
        <taxon>Metazoa</taxon>
        <taxon>Ecdysozoa</taxon>
        <taxon>Arthropoda</taxon>
        <taxon>Chelicerata</taxon>
        <taxon>Arachnida</taxon>
        <taxon>Araneae</taxon>
        <taxon>Araneomorphae</taxon>
        <taxon>Entelegynae</taxon>
        <taxon>Araneoidea</taxon>
        <taxon>Linyphiidae</taxon>
        <taxon>Erigoninae</taxon>
        <taxon>Oedothorax</taxon>
    </lineage>
</organism>
<name>A0AAV6U6L1_9ARAC</name>
<protein>
    <submittedName>
        <fullName evidence="1">Uncharacterized protein</fullName>
    </submittedName>
</protein>
<evidence type="ECO:0000313" key="2">
    <source>
        <dbReference type="Proteomes" id="UP000827092"/>
    </source>
</evidence>
<reference evidence="1 2" key="1">
    <citation type="journal article" date="2022" name="Nat. Ecol. Evol.">
        <title>A masculinizing supergene underlies an exaggerated male reproductive morph in a spider.</title>
        <authorList>
            <person name="Hendrickx F."/>
            <person name="De Corte Z."/>
            <person name="Sonet G."/>
            <person name="Van Belleghem S.M."/>
            <person name="Kostlbacher S."/>
            <person name="Vangestel C."/>
        </authorList>
    </citation>
    <scope>NUCLEOTIDE SEQUENCE [LARGE SCALE GENOMIC DNA]</scope>
    <source>
        <strain evidence="1">W744_W776</strain>
    </source>
</reference>
<gene>
    <name evidence="1" type="ORF">JTE90_016416</name>
</gene>
<accession>A0AAV6U6L1</accession>
<dbReference type="EMBL" id="JAFNEN010000638">
    <property type="protein sequence ID" value="KAG8179311.1"/>
    <property type="molecule type" value="Genomic_DNA"/>
</dbReference>
<dbReference type="Proteomes" id="UP000827092">
    <property type="component" value="Unassembled WGS sequence"/>
</dbReference>